<protein>
    <recommendedName>
        <fullName evidence="3">G domain-containing protein</fullName>
    </recommendedName>
</protein>
<keyword evidence="1" id="KW-0812">Transmembrane</keyword>
<reference evidence="2" key="1">
    <citation type="journal article" date="2014" name="Front. Microbiol.">
        <title>High frequency of phylogenetically diverse reductive dehalogenase-homologous genes in deep subseafloor sedimentary metagenomes.</title>
        <authorList>
            <person name="Kawai M."/>
            <person name="Futagami T."/>
            <person name="Toyoda A."/>
            <person name="Takaki Y."/>
            <person name="Nishi S."/>
            <person name="Hori S."/>
            <person name="Arai W."/>
            <person name="Tsubouchi T."/>
            <person name="Morono Y."/>
            <person name="Uchiyama I."/>
            <person name="Ito T."/>
            <person name="Fujiyama A."/>
            <person name="Inagaki F."/>
            <person name="Takami H."/>
        </authorList>
    </citation>
    <scope>NUCLEOTIDE SEQUENCE</scope>
    <source>
        <strain evidence="2">Expedition CK06-06</strain>
    </source>
</reference>
<feature type="non-terminal residue" evidence="2">
    <location>
        <position position="82"/>
    </location>
</feature>
<comment type="caution">
    <text evidence="2">The sequence shown here is derived from an EMBL/GenBank/DDBJ whole genome shotgun (WGS) entry which is preliminary data.</text>
</comment>
<dbReference type="EMBL" id="BART01039173">
    <property type="protein sequence ID" value="GAH11355.1"/>
    <property type="molecule type" value="Genomic_DNA"/>
</dbReference>
<name>X1DSX4_9ZZZZ</name>
<gene>
    <name evidence="2" type="ORF">S01H4_64536</name>
</gene>
<feature type="transmembrane region" description="Helical" evidence="1">
    <location>
        <begin position="6"/>
        <end position="24"/>
    </location>
</feature>
<evidence type="ECO:0000313" key="2">
    <source>
        <dbReference type="EMBL" id="GAH11355.1"/>
    </source>
</evidence>
<evidence type="ECO:0000256" key="1">
    <source>
        <dbReference type="SAM" id="Phobius"/>
    </source>
</evidence>
<evidence type="ECO:0008006" key="3">
    <source>
        <dbReference type="Google" id="ProtNLM"/>
    </source>
</evidence>
<sequence>MKNNFHFLTNKIFVILKIIINIIFKKSPTKALLRTIGLKKEQFIMKITVSGPTQSGKSSFIKHFDEKAMNVEAKARDNKYYT</sequence>
<proteinExistence type="predicted"/>
<accession>X1DSX4</accession>
<dbReference type="AlphaFoldDB" id="X1DSX4"/>
<keyword evidence="1" id="KW-0472">Membrane</keyword>
<keyword evidence="1" id="KW-1133">Transmembrane helix</keyword>
<organism evidence="2">
    <name type="scientific">marine sediment metagenome</name>
    <dbReference type="NCBI Taxonomy" id="412755"/>
    <lineage>
        <taxon>unclassified sequences</taxon>
        <taxon>metagenomes</taxon>
        <taxon>ecological metagenomes</taxon>
    </lineage>
</organism>